<evidence type="ECO:0000313" key="2">
    <source>
        <dbReference type="Proteomes" id="UP000321736"/>
    </source>
</evidence>
<comment type="caution">
    <text evidence="1">The sequence shown here is derived from an EMBL/GenBank/DDBJ whole genome shotgun (WGS) entry which is preliminary data.</text>
</comment>
<proteinExistence type="predicted"/>
<sequence>MYKTKEINGKLGSAVSYPSNRIYIAYSRTTNPSQPITLQNQLEVLTQHRNYPCF</sequence>
<dbReference type="EMBL" id="BKAR01000036">
    <property type="protein sequence ID" value="GEP85614.1"/>
    <property type="molecule type" value="Genomic_DNA"/>
</dbReference>
<dbReference type="AlphaFoldDB" id="A0A239TX01"/>
<organism evidence="1 2">
    <name type="scientific">Staphylococcus piscifermentans</name>
    <dbReference type="NCBI Taxonomy" id="70258"/>
    <lineage>
        <taxon>Bacteria</taxon>
        <taxon>Bacillati</taxon>
        <taxon>Bacillota</taxon>
        <taxon>Bacilli</taxon>
        <taxon>Bacillales</taxon>
        <taxon>Staphylococcaceae</taxon>
        <taxon>Staphylococcus</taxon>
    </lineage>
</organism>
<accession>A0A239TX01</accession>
<name>A0A239TX01_9STAP</name>
<keyword evidence="2" id="KW-1185">Reference proteome</keyword>
<reference evidence="1 2" key="1">
    <citation type="submission" date="2019-07" db="EMBL/GenBank/DDBJ databases">
        <title>Whole genome shotgun sequence of Staphylococcus piscifermentans NBRC 109625.</title>
        <authorList>
            <person name="Hosoyama A."/>
            <person name="Uohara A."/>
            <person name="Ohji S."/>
            <person name="Ichikawa N."/>
        </authorList>
    </citation>
    <scope>NUCLEOTIDE SEQUENCE [LARGE SCALE GENOMIC DNA]</scope>
    <source>
        <strain evidence="1 2">NBRC 109625</strain>
    </source>
</reference>
<gene>
    <name evidence="1" type="ORF">SPI02_21990</name>
</gene>
<dbReference type="Proteomes" id="UP000321736">
    <property type="component" value="Unassembled WGS sequence"/>
</dbReference>
<protein>
    <submittedName>
        <fullName evidence="1">Uncharacterized protein</fullName>
    </submittedName>
</protein>
<evidence type="ECO:0000313" key="1">
    <source>
        <dbReference type="EMBL" id="GEP85614.1"/>
    </source>
</evidence>